<feature type="transmembrane region" description="Helical" evidence="1">
    <location>
        <begin position="131"/>
        <end position="148"/>
    </location>
</feature>
<dbReference type="PANTHER" id="PTHR31061">
    <property type="entry name" value="LD22376P"/>
    <property type="match status" value="1"/>
</dbReference>
<evidence type="ECO:0000256" key="1">
    <source>
        <dbReference type="SAM" id="Phobius"/>
    </source>
</evidence>
<feature type="transmembrane region" description="Helical" evidence="1">
    <location>
        <begin position="191"/>
        <end position="212"/>
    </location>
</feature>
<keyword evidence="4" id="KW-1185">Reference proteome</keyword>
<keyword evidence="1" id="KW-0812">Transmembrane</keyword>
<evidence type="ECO:0000259" key="2">
    <source>
        <dbReference type="Pfam" id="PF16401"/>
    </source>
</evidence>
<organism evidence="3 4">
    <name type="scientific">Fibrisoma montanum</name>
    <dbReference type="NCBI Taxonomy" id="2305895"/>
    <lineage>
        <taxon>Bacteria</taxon>
        <taxon>Pseudomonadati</taxon>
        <taxon>Bacteroidota</taxon>
        <taxon>Cytophagia</taxon>
        <taxon>Cytophagales</taxon>
        <taxon>Spirosomataceae</taxon>
        <taxon>Fibrisoma</taxon>
    </lineage>
</organism>
<feature type="transmembrane region" description="Helical" evidence="1">
    <location>
        <begin position="354"/>
        <end position="374"/>
    </location>
</feature>
<feature type="transmembrane region" description="Helical" evidence="1">
    <location>
        <begin position="26"/>
        <end position="48"/>
    </location>
</feature>
<dbReference type="EMBL" id="QXED01000003">
    <property type="protein sequence ID" value="RIV23816.1"/>
    <property type="molecule type" value="Genomic_DNA"/>
</dbReference>
<feature type="domain" description="DUF5009" evidence="2">
    <location>
        <begin position="20"/>
        <end position="249"/>
    </location>
</feature>
<keyword evidence="1" id="KW-1133">Transmembrane helix</keyword>
<keyword evidence="1" id="KW-0472">Membrane</keyword>
<feature type="transmembrane region" description="Helical" evidence="1">
    <location>
        <begin position="160"/>
        <end position="179"/>
    </location>
</feature>
<evidence type="ECO:0000313" key="3">
    <source>
        <dbReference type="EMBL" id="RIV23816.1"/>
    </source>
</evidence>
<protein>
    <submittedName>
        <fullName evidence="3">DUF5009 domain-containing protein</fullName>
    </submittedName>
</protein>
<dbReference type="AlphaFoldDB" id="A0A418MBW3"/>
<feature type="transmembrane region" description="Helical" evidence="1">
    <location>
        <begin position="380"/>
        <end position="402"/>
    </location>
</feature>
<feature type="transmembrane region" description="Helical" evidence="1">
    <location>
        <begin position="219"/>
        <end position="237"/>
    </location>
</feature>
<proteinExistence type="predicted"/>
<feature type="transmembrane region" description="Helical" evidence="1">
    <location>
        <begin position="249"/>
        <end position="270"/>
    </location>
</feature>
<feature type="transmembrane region" description="Helical" evidence="1">
    <location>
        <begin position="95"/>
        <end position="115"/>
    </location>
</feature>
<dbReference type="PANTHER" id="PTHR31061:SF24">
    <property type="entry name" value="LD22376P"/>
    <property type="match status" value="1"/>
</dbReference>
<reference evidence="3 4" key="1">
    <citation type="submission" date="2018-08" db="EMBL/GenBank/DDBJ databases">
        <title>Fibrisoma montanum sp. nov., isolated from Danxia mountain soil.</title>
        <authorList>
            <person name="Huang Y."/>
        </authorList>
    </citation>
    <scope>NUCLEOTIDE SEQUENCE [LARGE SCALE GENOMIC DNA]</scope>
    <source>
        <strain evidence="3 4">HYT19</strain>
    </source>
</reference>
<dbReference type="Pfam" id="PF16401">
    <property type="entry name" value="DUF5009"/>
    <property type="match status" value="1"/>
</dbReference>
<accession>A0A418MBW3</accession>
<dbReference type="OrthoDB" id="9788724at2"/>
<comment type="caution">
    <text evidence="3">The sequence shown here is derived from an EMBL/GenBank/DDBJ whole genome shotgun (WGS) entry which is preliminary data.</text>
</comment>
<sequence length="411" mass="45239">MIDQRVAASPETRRQLPEKRVQSIDVFRALTMLFMIFVNDLWTLTGIPDWLEHSPADVDFLGLADVVFPCFLFIVGMSIPFAINDRLAKGDSYGLIIRHIVVRSAALLIMGVFTVNVPELNPQATGLSSEWFQILMVVGFFLVWNVYPSQKGASQYVVRGVQLAGVILLVGLAILFRGGDGNQLSRMTPQWWGILGLIGWTYLTCALIFLFVHRQPLGSLLAWVLFTLVCIAGHAGWLRQLWPDGPSNWILGNGAFQSFTMAGVLAAVLLSRFRKNQSAQHLLLLFSGLGGLLLLAGLASRQFFIISKIQATPTWVLLCSGIACLVFAGVYVLVDINGKSHWFDTIRPAGTSTLTCYLIPYVWYSVAALSGLSLPDWLTVGVLGLLKSLLFAFLIIGITAVLGRARIKLKL</sequence>
<dbReference type="Proteomes" id="UP000283523">
    <property type="component" value="Unassembled WGS sequence"/>
</dbReference>
<feature type="transmembrane region" description="Helical" evidence="1">
    <location>
        <begin position="315"/>
        <end position="334"/>
    </location>
</feature>
<name>A0A418MBW3_9BACT</name>
<evidence type="ECO:0000313" key="4">
    <source>
        <dbReference type="Proteomes" id="UP000283523"/>
    </source>
</evidence>
<feature type="transmembrane region" description="Helical" evidence="1">
    <location>
        <begin position="60"/>
        <end position="83"/>
    </location>
</feature>
<gene>
    <name evidence="3" type="ORF">DYU11_12680</name>
</gene>
<feature type="transmembrane region" description="Helical" evidence="1">
    <location>
        <begin position="282"/>
        <end position="303"/>
    </location>
</feature>
<dbReference type="InterPro" id="IPR032176">
    <property type="entry name" value="DUF5009"/>
</dbReference>
<dbReference type="RefSeq" id="WP_119668033.1">
    <property type="nucleotide sequence ID" value="NZ_QXED01000003.1"/>
</dbReference>